<evidence type="ECO:0000259" key="1">
    <source>
        <dbReference type="Pfam" id="PF13960"/>
    </source>
</evidence>
<evidence type="ECO:0000313" key="2">
    <source>
        <dbReference type="EMBL" id="JAD38344.1"/>
    </source>
</evidence>
<dbReference type="InterPro" id="IPR025452">
    <property type="entry name" value="DUF4218"/>
</dbReference>
<reference evidence="2" key="1">
    <citation type="submission" date="2014-09" db="EMBL/GenBank/DDBJ databases">
        <authorList>
            <person name="Magalhaes I.L.F."/>
            <person name="Oliveira U."/>
            <person name="Santos F.R."/>
            <person name="Vidigal T.H.D.A."/>
            <person name="Brescovit A.D."/>
            <person name="Santos A.J."/>
        </authorList>
    </citation>
    <scope>NUCLEOTIDE SEQUENCE</scope>
    <source>
        <tissue evidence="2">Shoot tissue taken approximately 20 cm above the soil surface</tissue>
    </source>
</reference>
<dbReference type="AlphaFoldDB" id="A0A0A8ZG04"/>
<dbReference type="PANTHER" id="PTHR48258:SF3">
    <property type="entry name" value="FK506-BINDING PROTEIN 4-LIKE ISOFORM X1"/>
    <property type="match status" value="1"/>
</dbReference>
<reference evidence="2" key="2">
    <citation type="journal article" date="2015" name="Data Brief">
        <title>Shoot transcriptome of the giant reed, Arundo donax.</title>
        <authorList>
            <person name="Barrero R.A."/>
            <person name="Guerrero F.D."/>
            <person name="Moolhuijzen P."/>
            <person name="Goolsby J.A."/>
            <person name="Tidwell J."/>
            <person name="Bellgard S.E."/>
            <person name="Bellgard M.I."/>
        </authorList>
    </citation>
    <scope>NUCLEOTIDE SEQUENCE</scope>
    <source>
        <tissue evidence="2">Shoot tissue taken approximately 20 cm above the soil surface</tissue>
    </source>
</reference>
<feature type="domain" description="DUF4218" evidence="1">
    <location>
        <begin position="1"/>
        <end position="43"/>
    </location>
</feature>
<name>A0A0A8ZG04_ARUDO</name>
<sequence>MQHLMVHLPYEVRLGGPVQHRWVFRFERFINKFKRKVRNKKEVPTMS</sequence>
<dbReference type="Pfam" id="PF13960">
    <property type="entry name" value="DUF4218"/>
    <property type="match status" value="1"/>
</dbReference>
<proteinExistence type="predicted"/>
<accession>A0A0A8ZG04</accession>
<protein>
    <recommendedName>
        <fullName evidence="1">DUF4218 domain-containing protein</fullName>
    </recommendedName>
</protein>
<dbReference type="PANTHER" id="PTHR48258">
    <property type="entry name" value="DUF4218 DOMAIN-CONTAINING PROTEIN-RELATED"/>
    <property type="match status" value="1"/>
</dbReference>
<organism evidence="2">
    <name type="scientific">Arundo donax</name>
    <name type="common">Giant reed</name>
    <name type="synonym">Donax arundinaceus</name>
    <dbReference type="NCBI Taxonomy" id="35708"/>
    <lineage>
        <taxon>Eukaryota</taxon>
        <taxon>Viridiplantae</taxon>
        <taxon>Streptophyta</taxon>
        <taxon>Embryophyta</taxon>
        <taxon>Tracheophyta</taxon>
        <taxon>Spermatophyta</taxon>
        <taxon>Magnoliopsida</taxon>
        <taxon>Liliopsida</taxon>
        <taxon>Poales</taxon>
        <taxon>Poaceae</taxon>
        <taxon>PACMAD clade</taxon>
        <taxon>Arundinoideae</taxon>
        <taxon>Arundineae</taxon>
        <taxon>Arundo</taxon>
    </lineage>
</organism>
<dbReference type="EMBL" id="GBRH01259551">
    <property type="protein sequence ID" value="JAD38344.1"/>
    <property type="molecule type" value="Transcribed_RNA"/>
</dbReference>